<dbReference type="Pfam" id="PF19778">
    <property type="entry name" value="RE_endonuc"/>
    <property type="match status" value="1"/>
</dbReference>
<dbReference type="Pfam" id="PF04851">
    <property type="entry name" value="ResIII"/>
    <property type="match status" value="1"/>
</dbReference>
<organism evidence="3 4">
    <name type="scientific">Methanococcus vannielii (strain ATCC 35089 / DSM 1224 / JCM 13029 / OCM 148 / SB)</name>
    <dbReference type="NCBI Taxonomy" id="406327"/>
    <lineage>
        <taxon>Archaea</taxon>
        <taxon>Methanobacteriati</taxon>
        <taxon>Methanobacteriota</taxon>
        <taxon>Methanomada group</taxon>
        <taxon>Methanococci</taxon>
        <taxon>Methanococcales</taxon>
        <taxon>Methanococcaceae</taxon>
        <taxon>Methanococcus</taxon>
    </lineage>
</organism>
<dbReference type="RefSeq" id="WP_011971970.1">
    <property type="nucleotide sequence ID" value="NC_009634.1"/>
</dbReference>
<dbReference type="InterPro" id="IPR006935">
    <property type="entry name" value="Helicase/UvrB_N"/>
</dbReference>
<dbReference type="STRING" id="406327.Mevan_0155"/>
<dbReference type="GO" id="GO:0003677">
    <property type="term" value="F:DNA binding"/>
    <property type="evidence" value="ECO:0007669"/>
    <property type="project" value="InterPro"/>
</dbReference>
<name>A6UNJ4_METVS</name>
<dbReference type="PANTHER" id="PTHR47396">
    <property type="entry name" value="TYPE I RESTRICTION ENZYME ECOKI R PROTEIN"/>
    <property type="match status" value="1"/>
</dbReference>
<sequence>MKHLHYKKQDFQEHAVNAVCDIFEGEMGAVSKYILDKEKSNLKDWTGTDKNIYAFRNEKINLSNELLLKNINEIQKRNGIFGSEVAESMDKANLNITIEMETGTGKTYTYINTIFELNKRYNWTKFIIVVPSIAIREGVYKSFEDMEEHFLAIYGKKINYFVFNSSKINDVMSFARDDGINVMIINNQAFNKTESNTIHNSNNEYGVAPIEYINTTNPIMIIDEPQSVEGKGKTKTKDVLSEFKPLFTLRYSATHRELYTLVYRLDAVDAFNKKLVKRIEVKGIEVKGGNATHGYFLVDEILTSKGNPKARIEIDISTSKRQLKKVEDGDNIYEKYAQLEQYKDWVIDKVDGRNNCVVVRTPEGDKTFDQGVIYGKPDKMYQRRIQIRELIKSHLNKESMNYKNGIKTISLFFIDEVAKYRQYADDGNQVNGEYAEIFVQEYTSIISEFLEENPELNDYLGKISVDDTHKGYFSIDKKSKQLKNPDLKGKGKEKTCSDPDTFELIMKDKKRLLDLKNPVRFLFSHSALKEGWDNPNVFQICILRDNESTEIKRRQEVGRGLRLCVNQNGERIDSSFEGIDVDKTNVLTIIANESYESFANALQSEFNESLKIRPTKFSVEFLKTQNINGTQISPDLANKIHYSFVINQYLTEDNEFTEKFRTDLETNDIKISESLKEYSKEIIELSKKVVNNKIDISKASGKSDVRSHIKLEKLNDPEFDKLWNYISTKSYYTVDFDTKELIKNSVAKINEKLTVSSVYVELRTGITKKEHENTVEFEEKKLDTISVENAISKNIKFDLISQIVDKTRLTKNTIIEILTNITQEKFECFKKNPEEFIKNISNLINHEKAVIIENNIVYHKADEKIPKDIFENILKLNPEKYIETPNNYLYDKLEYDSVDPEKKIGEEMDIYNNLIVFTKLPKNKYNIETPVGKFSPDWLMVFKKDTVSHAYCVFESKGSLVEADRREIENIKIDCAKKHFSAISNEKIIFDAVTSVDNVIDSIKPKATV</sequence>
<dbReference type="HOGENOM" id="CLU_011799_0_0_2"/>
<dbReference type="Gene3D" id="3.40.50.300">
    <property type="entry name" value="P-loop containing nucleotide triphosphate hydrolases"/>
    <property type="match status" value="1"/>
</dbReference>
<dbReference type="KEGG" id="mvn:Mevan_0155"/>
<dbReference type="InterPro" id="IPR050742">
    <property type="entry name" value="Helicase_Restrict-Modif_Enz"/>
</dbReference>
<accession>A6UNJ4</accession>
<evidence type="ECO:0000259" key="1">
    <source>
        <dbReference type="Pfam" id="PF04851"/>
    </source>
</evidence>
<dbReference type="GO" id="GO:0005829">
    <property type="term" value="C:cytosol"/>
    <property type="evidence" value="ECO:0007669"/>
    <property type="project" value="TreeGrafter"/>
</dbReference>
<dbReference type="AlphaFoldDB" id="A6UNJ4"/>
<evidence type="ECO:0000313" key="4">
    <source>
        <dbReference type="Proteomes" id="UP000001107"/>
    </source>
</evidence>
<dbReference type="InterPro" id="IPR045572">
    <property type="entry name" value="RE_endonuc_C"/>
</dbReference>
<evidence type="ECO:0000259" key="2">
    <source>
        <dbReference type="Pfam" id="PF19778"/>
    </source>
</evidence>
<evidence type="ECO:0000313" key="3">
    <source>
        <dbReference type="EMBL" id="ABR54066.1"/>
    </source>
</evidence>
<dbReference type="REBASE" id="15408">
    <property type="entry name" value="MvaSBORF154P"/>
</dbReference>
<dbReference type="GO" id="GO:0005524">
    <property type="term" value="F:ATP binding"/>
    <property type="evidence" value="ECO:0007669"/>
    <property type="project" value="InterPro"/>
</dbReference>
<proteinExistence type="predicted"/>
<dbReference type="GeneID" id="5324633"/>
<dbReference type="OrthoDB" id="81916at2157"/>
<dbReference type="Proteomes" id="UP000001107">
    <property type="component" value="Chromosome"/>
</dbReference>
<feature type="domain" description="Type III restriction enzyme C-terminal endonuclease" evidence="2">
    <location>
        <begin position="887"/>
        <end position="994"/>
    </location>
</feature>
<dbReference type="SUPFAM" id="SSF52540">
    <property type="entry name" value="P-loop containing nucleoside triphosphate hydrolases"/>
    <property type="match status" value="1"/>
</dbReference>
<reference evidence="3" key="1">
    <citation type="submission" date="2007-06" db="EMBL/GenBank/DDBJ databases">
        <title>Complete sequence of Methanococcus vannielii SB.</title>
        <authorList>
            <consortium name="US DOE Joint Genome Institute"/>
            <person name="Copeland A."/>
            <person name="Lucas S."/>
            <person name="Lapidus A."/>
            <person name="Barry K."/>
            <person name="Glavina del Rio T."/>
            <person name="Dalin E."/>
            <person name="Tice H."/>
            <person name="Pitluck S."/>
            <person name="Chain P."/>
            <person name="Malfatti S."/>
            <person name="Shin M."/>
            <person name="Vergez L."/>
            <person name="Schmutz J."/>
            <person name="Larimer F."/>
            <person name="Land M."/>
            <person name="Hauser L."/>
            <person name="Kyrpides N."/>
            <person name="Anderson I."/>
            <person name="Sieprawska-Lupa M."/>
            <person name="Whitman W.B."/>
            <person name="Richardson P."/>
        </authorList>
    </citation>
    <scope>NUCLEOTIDE SEQUENCE [LARGE SCALE GENOMIC DNA]</scope>
    <source>
        <strain evidence="3">SB</strain>
    </source>
</reference>
<dbReference type="eggNOG" id="arCOG06887">
    <property type="taxonomic scope" value="Archaea"/>
</dbReference>
<dbReference type="InterPro" id="IPR027417">
    <property type="entry name" value="P-loop_NTPase"/>
</dbReference>
<gene>
    <name evidence="3" type="ordered locus">Mevan_0155</name>
</gene>
<dbReference type="GO" id="GO:0015668">
    <property type="term" value="F:type III site-specific deoxyribonuclease activity"/>
    <property type="evidence" value="ECO:0007669"/>
    <property type="project" value="InterPro"/>
</dbReference>
<keyword evidence="4" id="KW-1185">Reference proteome</keyword>
<dbReference type="PANTHER" id="PTHR47396:SF1">
    <property type="entry name" value="ATP-DEPENDENT HELICASE IRC3-RELATED"/>
    <property type="match status" value="1"/>
</dbReference>
<dbReference type="EMBL" id="CP000742">
    <property type="protein sequence ID" value="ABR54066.1"/>
    <property type="molecule type" value="Genomic_DNA"/>
</dbReference>
<feature type="domain" description="Helicase/UvrB N-terminal" evidence="1">
    <location>
        <begin position="84"/>
        <end position="255"/>
    </location>
</feature>
<protein>
    <submittedName>
        <fullName evidence="3">Type III restriction protein res subunit</fullName>
    </submittedName>
</protein>